<feature type="region of interest" description="Disordered" evidence="2">
    <location>
        <begin position="191"/>
        <end position="210"/>
    </location>
</feature>
<feature type="compositionally biased region" description="Gly residues" evidence="2">
    <location>
        <begin position="191"/>
        <end position="202"/>
    </location>
</feature>
<feature type="region of interest" description="Disordered" evidence="2">
    <location>
        <begin position="98"/>
        <end position="150"/>
    </location>
</feature>
<evidence type="ECO:0000256" key="2">
    <source>
        <dbReference type="SAM" id="MobiDB-lite"/>
    </source>
</evidence>
<accession>A0A1S3JJX5</accession>
<evidence type="ECO:0000313" key="5">
    <source>
        <dbReference type="RefSeq" id="XP_013410673.1"/>
    </source>
</evidence>
<feature type="chain" id="PRO_5010248160" evidence="3">
    <location>
        <begin position="19"/>
        <end position="339"/>
    </location>
</feature>
<keyword evidence="3" id="KW-0732">Signal</keyword>
<feature type="coiled-coil region" evidence="1">
    <location>
        <begin position="33"/>
        <end position="77"/>
    </location>
</feature>
<evidence type="ECO:0000256" key="1">
    <source>
        <dbReference type="SAM" id="Coils"/>
    </source>
</evidence>
<dbReference type="Gene3D" id="1.20.5.320">
    <property type="entry name" value="6-Phosphogluconate Dehydrogenase, domain 3"/>
    <property type="match status" value="1"/>
</dbReference>
<organism evidence="4 5">
    <name type="scientific">Lingula anatina</name>
    <name type="common">Brachiopod</name>
    <name type="synonym">Lingula unguis</name>
    <dbReference type="NCBI Taxonomy" id="7574"/>
    <lineage>
        <taxon>Eukaryota</taxon>
        <taxon>Metazoa</taxon>
        <taxon>Spiralia</taxon>
        <taxon>Lophotrochozoa</taxon>
        <taxon>Brachiopoda</taxon>
        <taxon>Linguliformea</taxon>
        <taxon>Lingulata</taxon>
        <taxon>Lingulida</taxon>
        <taxon>Linguloidea</taxon>
        <taxon>Lingulidae</taxon>
        <taxon>Lingula</taxon>
    </lineage>
</organism>
<dbReference type="KEGG" id="lak:106173894"/>
<keyword evidence="1" id="KW-0175">Coiled coil</keyword>
<dbReference type="Proteomes" id="UP000085678">
    <property type="component" value="Unplaced"/>
</dbReference>
<feature type="compositionally biased region" description="Basic and acidic residues" evidence="2">
    <location>
        <begin position="128"/>
        <end position="144"/>
    </location>
</feature>
<dbReference type="RefSeq" id="XP_013410673.1">
    <property type="nucleotide sequence ID" value="XM_013555219.1"/>
</dbReference>
<reference evidence="5" key="1">
    <citation type="submission" date="2025-08" db="UniProtKB">
        <authorList>
            <consortium name="RefSeq"/>
        </authorList>
    </citation>
    <scope>IDENTIFICATION</scope>
    <source>
        <tissue evidence="5">Gonads</tissue>
    </source>
</reference>
<dbReference type="GeneID" id="106173894"/>
<keyword evidence="4" id="KW-1185">Reference proteome</keyword>
<dbReference type="PANTHER" id="PTHR24637">
    <property type="entry name" value="COLLAGEN"/>
    <property type="match status" value="1"/>
</dbReference>
<feature type="compositionally biased region" description="Polar residues" evidence="2">
    <location>
        <begin position="100"/>
        <end position="113"/>
    </location>
</feature>
<dbReference type="InParanoid" id="A0A1S3JJX5"/>
<feature type="signal peptide" evidence="3">
    <location>
        <begin position="1"/>
        <end position="18"/>
    </location>
</feature>
<name>A0A1S3JJX5_LINAN</name>
<proteinExistence type="predicted"/>
<evidence type="ECO:0000256" key="3">
    <source>
        <dbReference type="SAM" id="SignalP"/>
    </source>
</evidence>
<evidence type="ECO:0000313" key="4">
    <source>
        <dbReference type="Proteomes" id="UP000085678"/>
    </source>
</evidence>
<sequence length="339" mass="36932">MLSTCIFLILTAVAITAATSILQHHANVNNDILMKLVERLDRQEKEIESLKRLEFEVAKVRQENKQLRSDIVNIQLKLEAQTVSTAAKYATNLHGGSHFISKSQTQQESSVRSGRSECKQGPQGPPGRDGRDGKDGKDGKDGRDGIQQPVITLDSVKEFMRLFGYKTPLKANIGNSSGISPQGPQGLSGGFMGGDGKGGIQGPSGAKVNPGPLTLNSLKPTLELEMALHKQVHQPLPAMVGQCIHVGAEQLVLLIHSFYTKVWQEEPLTTMKYMAAPICVCHRYQNGGGTWMADSTPALTYTVWSTKLDTQMKTSLTVKVSITMMPLVLYATLKHVPVT</sequence>
<dbReference type="AlphaFoldDB" id="A0A1S3JJX5"/>
<gene>
    <name evidence="5" type="primary">LOC106173894</name>
</gene>
<protein>
    <submittedName>
        <fullName evidence="5">Uncharacterized protein LOC106173894</fullName>
    </submittedName>
</protein>